<gene>
    <name evidence="8" type="ordered locus">Mnod_7924</name>
</gene>
<dbReference type="PROSITE" id="PS50011">
    <property type="entry name" value="PROTEIN_KINASE_DOM"/>
    <property type="match status" value="1"/>
</dbReference>
<keyword evidence="1" id="KW-0808">Transferase</keyword>
<feature type="transmembrane region" description="Helical" evidence="5">
    <location>
        <begin position="550"/>
        <end position="569"/>
    </location>
</feature>
<dbReference type="SMART" id="SM00331">
    <property type="entry name" value="PP2C_SIG"/>
    <property type="match status" value="1"/>
</dbReference>
<dbReference type="CDD" id="cd00143">
    <property type="entry name" value="PP2Cc"/>
    <property type="match status" value="1"/>
</dbReference>
<evidence type="ECO:0000256" key="5">
    <source>
        <dbReference type="SAM" id="Phobius"/>
    </source>
</evidence>
<keyword evidence="5" id="KW-1133">Transmembrane helix</keyword>
<dbReference type="CDD" id="cd14014">
    <property type="entry name" value="STKc_PknB_like"/>
    <property type="match status" value="1"/>
</dbReference>
<feature type="domain" description="Protein kinase" evidence="6">
    <location>
        <begin position="272"/>
        <end position="535"/>
    </location>
</feature>
<dbReference type="GO" id="GO:0005524">
    <property type="term" value="F:ATP binding"/>
    <property type="evidence" value="ECO:0007669"/>
    <property type="project" value="UniProtKB-KW"/>
</dbReference>
<dbReference type="PANTHER" id="PTHR43289">
    <property type="entry name" value="MITOGEN-ACTIVATED PROTEIN KINASE KINASE KINASE 20-RELATED"/>
    <property type="match status" value="1"/>
</dbReference>
<dbReference type="KEGG" id="mno:Mnod_7924"/>
<dbReference type="RefSeq" id="WP_012631133.1">
    <property type="nucleotide sequence ID" value="NC_011887.1"/>
</dbReference>
<keyword evidence="5" id="KW-0812">Transmembrane</keyword>
<accession>B8IWP0</accession>
<keyword evidence="2" id="KW-0547">Nucleotide-binding</keyword>
<evidence type="ECO:0000313" key="8">
    <source>
        <dbReference type="EMBL" id="ACL62931.1"/>
    </source>
</evidence>
<dbReference type="Gene3D" id="3.30.200.20">
    <property type="entry name" value="Phosphorylase Kinase, domain 1"/>
    <property type="match status" value="1"/>
</dbReference>
<dbReference type="PROSITE" id="PS51746">
    <property type="entry name" value="PPM_2"/>
    <property type="match status" value="1"/>
</dbReference>
<dbReference type="Proteomes" id="UP000008207">
    <property type="component" value="Plasmid pMNOD02"/>
</dbReference>
<dbReference type="SUPFAM" id="SSF81606">
    <property type="entry name" value="PP2C-like"/>
    <property type="match status" value="1"/>
</dbReference>
<keyword evidence="3 8" id="KW-0418">Kinase</keyword>
<evidence type="ECO:0000259" key="7">
    <source>
        <dbReference type="PROSITE" id="PS51746"/>
    </source>
</evidence>
<evidence type="ECO:0000256" key="3">
    <source>
        <dbReference type="ARBA" id="ARBA00022777"/>
    </source>
</evidence>
<dbReference type="Gene3D" id="3.60.40.10">
    <property type="entry name" value="PPM-type phosphatase domain"/>
    <property type="match status" value="1"/>
</dbReference>
<dbReference type="InterPro" id="IPR008266">
    <property type="entry name" value="Tyr_kinase_AS"/>
</dbReference>
<keyword evidence="9" id="KW-1185">Reference proteome</keyword>
<dbReference type="EMBL" id="CP001351">
    <property type="protein sequence ID" value="ACL62931.1"/>
    <property type="molecule type" value="Genomic_DNA"/>
</dbReference>
<dbReference type="InterPro" id="IPR036457">
    <property type="entry name" value="PPM-type-like_dom_sf"/>
</dbReference>
<proteinExistence type="predicted"/>
<evidence type="ECO:0000256" key="2">
    <source>
        <dbReference type="ARBA" id="ARBA00022741"/>
    </source>
</evidence>
<dbReference type="InterPro" id="IPR001932">
    <property type="entry name" value="PPM-type_phosphatase-like_dom"/>
</dbReference>
<name>B8IWP0_METNO</name>
<dbReference type="GO" id="GO:0004674">
    <property type="term" value="F:protein serine/threonine kinase activity"/>
    <property type="evidence" value="ECO:0007669"/>
    <property type="project" value="UniProtKB-KW"/>
</dbReference>
<dbReference type="SUPFAM" id="SSF56112">
    <property type="entry name" value="Protein kinase-like (PK-like)"/>
    <property type="match status" value="1"/>
</dbReference>
<geneLocation type="plasmid" evidence="8 9">
    <name>pMNOD02</name>
</geneLocation>
<dbReference type="InterPro" id="IPR000719">
    <property type="entry name" value="Prot_kinase_dom"/>
</dbReference>
<dbReference type="AlphaFoldDB" id="B8IWP0"/>
<dbReference type="Pfam" id="PF00069">
    <property type="entry name" value="Pkinase"/>
    <property type="match status" value="1"/>
</dbReference>
<organism evidence="8 9">
    <name type="scientific">Methylobacterium nodulans (strain LMG 21967 / CNCM I-2342 / ORS 2060)</name>
    <dbReference type="NCBI Taxonomy" id="460265"/>
    <lineage>
        <taxon>Bacteria</taxon>
        <taxon>Pseudomonadati</taxon>
        <taxon>Pseudomonadota</taxon>
        <taxon>Alphaproteobacteria</taxon>
        <taxon>Hyphomicrobiales</taxon>
        <taxon>Methylobacteriaceae</taxon>
        <taxon>Methylobacterium</taxon>
    </lineage>
</organism>
<evidence type="ECO:0000256" key="1">
    <source>
        <dbReference type="ARBA" id="ARBA00022679"/>
    </source>
</evidence>
<dbReference type="Pfam" id="PF13672">
    <property type="entry name" value="PP2C_2"/>
    <property type="match status" value="1"/>
</dbReference>
<evidence type="ECO:0000313" key="9">
    <source>
        <dbReference type="Proteomes" id="UP000008207"/>
    </source>
</evidence>
<protein>
    <submittedName>
        <fullName evidence="8">Serine/threonine protein kinase</fullName>
    </submittedName>
</protein>
<keyword evidence="8" id="KW-0723">Serine/threonine-protein kinase</keyword>
<keyword evidence="4" id="KW-0067">ATP-binding</keyword>
<dbReference type="PANTHER" id="PTHR43289:SF6">
    <property type="entry name" value="SERINE_THREONINE-PROTEIN KINASE NEKL-3"/>
    <property type="match status" value="1"/>
</dbReference>
<dbReference type="SMART" id="SM00332">
    <property type="entry name" value="PP2Cc"/>
    <property type="match status" value="1"/>
</dbReference>
<dbReference type="HOGENOM" id="CLU_034273_0_0_5"/>
<dbReference type="OrthoDB" id="9801841at2"/>
<keyword evidence="5" id="KW-0472">Membrane</keyword>
<keyword evidence="8" id="KW-0614">Plasmid</keyword>
<reference evidence="9" key="1">
    <citation type="submission" date="2009-01" db="EMBL/GenBank/DDBJ databases">
        <title>Complete sequence of plasmid 2 of Methylobacterium nodulans ORS 2060.</title>
        <authorList>
            <consortium name="US DOE Joint Genome Institute"/>
            <person name="Lucas S."/>
            <person name="Copeland A."/>
            <person name="Lapidus A."/>
            <person name="Glavina del Rio T."/>
            <person name="Dalin E."/>
            <person name="Tice H."/>
            <person name="Bruce D."/>
            <person name="Goodwin L."/>
            <person name="Pitluck S."/>
            <person name="Sims D."/>
            <person name="Brettin T."/>
            <person name="Detter J.C."/>
            <person name="Han C."/>
            <person name="Larimer F."/>
            <person name="Land M."/>
            <person name="Hauser L."/>
            <person name="Kyrpides N."/>
            <person name="Ivanova N."/>
            <person name="Marx C.J."/>
            <person name="Richardson P."/>
        </authorList>
    </citation>
    <scope>NUCLEOTIDE SEQUENCE [LARGE SCALE GENOMIC DNA]</scope>
    <source>
        <strain evidence="9">LMG 21967 / CNCM I-2342 / ORS 2060</strain>
        <plasmid evidence="9">Plasmid pMNOD02</plasmid>
    </source>
</reference>
<feature type="domain" description="PPM-type phosphatase" evidence="7">
    <location>
        <begin position="8"/>
        <end position="239"/>
    </location>
</feature>
<evidence type="ECO:0000256" key="4">
    <source>
        <dbReference type="ARBA" id="ARBA00022840"/>
    </source>
</evidence>
<sequence>MRSVLSVSIGQYSSAGRKAANQDFHGALIPDGAMLAAKGIAVALADGISTSRVSHVAAETAVKSLLTDYYCTSDAWSVKTSVRRVLNATNSWLHAETKRGQHAYDLDKGYICTLSALVLKGRRAHLFHVGDCRVFRLSRGTLEQLTEDHRVILSSQESYLGRALGMAPHVEIDYQAFDLDEGDIFILATDGVYQHAAPGFMARAVQDAGDKLDAAARRIAEEAFARGSPDNLTVQAVRIDSLPDWDASAFAGFSQTLPAPPLLEARAVLDGYTILRPLHHSHRSHLYLASDDASGSLVALKIPSVDLRDDPAYLQRFMMEEWIARRLDSPYVAKAPAQDRRRTQLYTVIEYVDGQTLAQWMTDHPEPDLETVRRIVEQIAAGLHAFHRREMVHQDLRPENIMIDRHGTVKIVDFGSTRVLGVEEAQPLPHTDEGLGTLQYAAPEYFVGEVGTPSSDLFSLGVIGYQMMTGRLPYGVEVARARTHKQQKRLTYIPAENLPDWIDGALRKAVHPDPFRRYRALSEFLYDLRHPNPAFLGRGRIPLYERNPLLVWQALCFFLVLIIVCLLTVHSR</sequence>
<dbReference type="PROSITE" id="PS00109">
    <property type="entry name" value="PROTEIN_KINASE_TYR"/>
    <property type="match status" value="1"/>
</dbReference>
<dbReference type="Gene3D" id="1.10.510.10">
    <property type="entry name" value="Transferase(Phosphotransferase) domain 1"/>
    <property type="match status" value="1"/>
</dbReference>
<dbReference type="InterPro" id="IPR011009">
    <property type="entry name" value="Kinase-like_dom_sf"/>
</dbReference>
<evidence type="ECO:0000259" key="6">
    <source>
        <dbReference type="PROSITE" id="PS50011"/>
    </source>
</evidence>